<comment type="caution">
    <text evidence="1">The sequence shown here is derived from an EMBL/GenBank/DDBJ whole genome shotgun (WGS) entry which is preliminary data.</text>
</comment>
<sequence>MSTGDTPIRRLSGHKRAIHEILGSGKVANILLWRNKVASGAYFIGMIVIWFLFEVAEYNLVTFFCHLTITMMLVVFIWSNGARAFKWTPPNIPLIQLEESLLYKDLCRKLNFFLSKLIKIAYGNGIIRFCLTIFAIMLLAMIGNHVSTLNLLCIVLLCMGTLPYLYEKNEKVVDYFFGMMNQKVFKMLDKSILSKIPKWPKKSD</sequence>
<reference evidence="2" key="1">
    <citation type="journal article" date="2022" name="Mol. Ecol. Resour.">
        <title>The genomes of chicory, endive, great burdock and yacon provide insights into Asteraceae palaeo-polyploidization history and plant inulin production.</title>
        <authorList>
            <person name="Fan W."/>
            <person name="Wang S."/>
            <person name="Wang H."/>
            <person name="Wang A."/>
            <person name="Jiang F."/>
            <person name="Liu H."/>
            <person name="Zhao H."/>
            <person name="Xu D."/>
            <person name="Zhang Y."/>
        </authorList>
    </citation>
    <scope>NUCLEOTIDE SEQUENCE [LARGE SCALE GENOMIC DNA]</scope>
    <source>
        <strain evidence="2">cv. Yunnan</strain>
    </source>
</reference>
<dbReference type="Proteomes" id="UP001056120">
    <property type="component" value="Linkage Group LG04"/>
</dbReference>
<keyword evidence="2" id="KW-1185">Reference proteome</keyword>
<accession>A0ACB9JEU8</accession>
<dbReference type="EMBL" id="CM042021">
    <property type="protein sequence ID" value="KAI3818849.1"/>
    <property type="molecule type" value="Genomic_DNA"/>
</dbReference>
<name>A0ACB9JEU8_9ASTR</name>
<evidence type="ECO:0000313" key="1">
    <source>
        <dbReference type="EMBL" id="KAI3818849.1"/>
    </source>
</evidence>
<gene>
    <name evidence="1" type="ORF">L1987_12670</name>
</gene>
<protein>
    <submittedName>
        <fullName evidence="1">Uncharacterized protein</fullName>
    </submittedName>
</protein>
<proteinExistence type="predicted"/>
<evidence type="ECO:0000313" key="2">
    <source>
        <dbReference type="Proteomes" id="UP001056120"/>
    </source>
</evidence>
<reference evidence="1 2" key="2">
    <citation type="journal article" date="2022" name="Mol. Ecol. Resour.">
        <title>The genomes of chicory, endive, great burdock and yacon provide insights into Asteraceae paleo-polyploidization history and plant inulin production.</title>
        <authorList>
            <person name="Fan W."/>
            <person name="Wang S."/>
            <person name="Wang H."/>
            <person name="Wang A."/>
            <person name="Jiang F."/>
            <person name="Liu H."/>
            <person name="Zhao H."/>
            <person name="Xu D."/>
            <person name="Zhang Y."/>
        </authorList>
    </citation>
    <scope>NUCLEOTIDE SEQUENCE [LARGE SCALE GENOMIC DNA]</scope>
    <source>
        <strain evidence="2">cv. Yunnan</strain>
        <tissue evidence="1">Leaves</tissue>
    </source>
</reference>
<organism evidence="1 2">
    <name type="scientific">Smallanthus sonchifolius</name>
    <dbReference type="NCBI Taxonomy" id="185202"/>
    <lineage>
        <taxon>Eukaryota</taxon>
        <taxon>Viridiplantae</taxon>
        <taxon>Streptophyta</taxon>
        <taxon>Embryophyta</taxon>
        <taxon>Tracheophyta</taxon>
        <taxon>Spermatophyta</taxon>
        <taxon>Magnoliopsida</taxon>
        <taxon>eudicotyledons</taxon>
        <taxon>Gunneridae</taxon>
        <taxon>Pentapetalae</taxon>
        <taxon>asterids</taxon>
        <taxon>campanulids</taxon>
        <taxon>Asterales</taxon>
        <taxon>Asteraceae</taxon>
        <taxon>Asteroideae</taxon>
        <taxon>Heliantheae alliance</taxon>
        <taxon>Millerieae</taxon>
        <taxon>Smallanthus</taxon>
    </lineage>
</organism>